<evidence type="ECO:0000256" key="2">
    <source>
        <dbReference type="SAM" id="SignalP"/>
    </source>
</evidence>
<dbReference type="EMBL" id="LWDG02000369">
    <property type="protein sequence ID" value="KAE8266185.1"/>
    <property type="molecule type" value="Genomic_DNA"/>
</dbReference>
<evidence type="ECO:0000313" key="4">
    <source>
        <dbReference type="Proteomes" id="UP000078113"/>
    </source>
</evidence>
<keyword evidence="4" id="KW-1185">Reference proteome</keyword>
<feature type="chain" id="PRO_5036460084" evidence="2">
    <location>
        <begin position="22"/>
        <end position="93"/>
    </location>
</feature>
<organism evidence="3 4">
    <name type="scientific">Tilletia walkeri</name>
    <dbReference type="NCBI Taxonomy" id="117179"/>
    <lineage>
        <taxon>Eukaryota</taxon>
        <taxon>Fungi</taxon>
        <taxon>Dikarya</taxon>
        <taxon>Basidiomycota</taxon>
        <taxon>Ustilaginomycotina</taxon>
        <taxon>Exobasidiomycetes</taxon>
        <taxon>Tilletiales</taxon>
        <taxon>Tilletiaceae</taxon>
        <taxon>Tilletia</taxon>
    </lineage>
</organism>
<dbReference type="Proteomes" id="UP000078113">
    <property type="component" value="Unassembled WGS sequence"/>
</dbReference>
<accession>A0A8X7N601</accession>
<keyword evidence="2" id="KW-0732">Signal</keyword>
<name>A0A8X7N601_9BASI</name>
<dbReference type="AlphaFoldDB" id="A0A8X7N601"/>
<evidence type="ECO:0000256" key="1">
    <source>
        <dbReference type="SAM" id="MobiDB-lite"/>
    </source>
</evidence>
<feature type="signal peptide" evidence="2">
    <location>
        <begin position="1"/>
        <end position="21"/>
    </location>
</feature>
<gene>
    <name evidence="3" type="ORF">A4X09_0g6162</name>
</gene>
<reference evidence="3" key="2">
    <citation type="journal article" date="2019" name="IMA Fungus">
        <title>Genome sequencing and comparison of five Tilletia species to identify candidate genes for the detection of regulated species infecting wheat.</title>
        <authorList>
            <person name="Nguyen H.D.T."/>
            <person name="Sultana T."/>
            <person name="Kesanakurti P."/>
            <person name="Hambleton S."/>
        </authorList>
    </citation>
    <scope>NUCLEOTIDE SEQUENCE</scope>
    <source>
        <strain evidence="3">DAOMC 236422</strain>
    </source>
</reference>
<reference evidence="3" key="1">
    <citation type="submission" date="2016-04" db="EMBL/GenBank/DDBJ databases">
        <authorList>
            <person name="Nguyen H.D."/>
            <person name="Samba Siva P."/>
            <person name="Cullis J."/>
            <person name="Levesque C.A."/>
            <person name="Hambleton S."/>
        </authorList>
    </citation>
    <scope>NUCLEOTIDE SEQUENCE</scope>
    <source>
        <strain evidence="3">DAOMC 236422</strain>
    </source>
</reference>
<proteinExistence type="predicted"/>
<feature type="region of interest" description="Disordered" evidence="1">
    <location>
        <begin position="22"/>
        <end position="49"/>
    </location>
</feature>
<sequence>MNLKFAALLFALSASIAAGQGEYGGEPEPMPMPMPKPNRRPSAPASGPVANPVHDKCMTACNKNRGLIGKFGSCEHLCTYCGKHTEWGVCRRF</sequence>
<protein>
    <submittedName>
        <fullName evidence="3">Uncharacterized protein</fullName>
    </submittedName>
</protein>
<evidence type="ECO:0000313" key="3">
    <source>
        <dbReference type="EMBL" id="KAE8266185.1"/>
    </source>
</evidence>
<comment type="caution">
    <text evidence="3">The sequence shown here is derived from an EMBL/GenBank/DDBJ whole genome shotgun (WGS) entry which is preliminary data.</text>
</comment>